<evidence type="ECO:0000256" key="5">
    <source>
        <dbReference type="HAMAP-Rule" id="MF_01197"/>
    </source>
</evidence>
<evidence type="ECO:0000256" key="1">
    <source>
        <dbReference type="ARBA" id="ARBA00022618"/>
    </source>
</evidence>
<organism evidence="7 8">
    <name type="scientific">Conexibacter stalactiti</name>
    <dbReference type="NCBI Taxonomy" id="1940611"/>
    <lineage>
        <taxon>Bacteria</taxon>
        <taxon>Bacillati</taxon>
        <taxon>Actinomycetota</taxon>
        <taxon>Thermoleophilia</taxon>
        <taxon>Solirubrobacterales</taxon>
        <taxon>Conexibacteraceae</taxon>
        <taxon>Conexibacter</taxon>
    </lineage>
</organism>
<comment type="subunit">
    <text evidence="5">Homodimer. Interacts with FtsZ.</text>
</comment>
<keyword evidence="1 5" id="KW-0132">Cell division</keyword>
<evidence type="ECO:0000256" key="2">
    <source>
        <dbReference type="ARBA" id="ARBA00023210"/>
    </source>
</evidence>
<dbReference type="PANTHER" id="PTHR35798:SF1">
    <property type="entry name" value="CELL DIVISION PROTEIN SEPF"/>
    <property type="match status" value="1"/>
</dbReference>
<protein>
    <recommendedName>
        <fullName evidence="5">Cell division protein SepF</fullName>
    </recommendedName>
</protein>
<dbReference type="Gene3D" id="3.30.110.150">
    <property type="entry name" value="SepF-like protein"/>
    <property type="match status" value="1"/>
</dbReference>
<keyword evidence="3 5" id="KW-0131">Cell cycle</keyword>
<accession>A0ABU4HZM2</accession>
<evidence type="ECO:0000313" key="8">
    <source>
        <dbReference type="Proteomes" id="UP001284601"/>
    </source>
</evidence>
<evidence type="ECO:0000313" key="7">
    <source>
        <dbReference type="EMBL" id="MDW5598767.1"/>
    </source>
</evidence>
<feature type="region of interest" description="Disordered" evidence="6">
    <location>
        <begin position="22"/>
        <end position="65"/>
    </location>
</feature>
<dbReference type="RefSeq" id="WP_318601349.1">
    <property type="nucleotide sequence ID" value="NZ_JAWSTH010000178.1"/>
</dbReference>
<keyword evidence="5" id="KW-0963">Cytoplasm</keyword>
<dbReference type="Pfam" id="PF04472">
    <property type="entry name" value="SepF"/>
    <property type="match status" value="1"/>
</dbReference>
<dbReference type="HAMAP" id="MF_01197">
    <property type="entry name" value="SepF"/>
    <property type="match status" value="1"/>
</dbReference>
<keyword evidence="2 5" id="KW-0717">Septation</keyword>
<comment type="caution">
    <text evidence="7">The sequence shown here is derived from an EMBL/GenBank/DDBJ whole genome shotgun (WGS) entry which is preliminary data.</text>
</comment>
<gene>
    <name evidence="5" type="primary">sepF</name>
    <name evidence="7" type="ORF">R7226_30690</name>
</gene>
<comment type="function">
    <text evidence="4 5">Cell division protein that is part of the divisome complex and is recruited early to the Z-ring. Probably stimulates Z-ring formation, perhaps through the cross-linking of FtsZ protofilaments. Its function overlaps with FtsA.</text>
</comment>
<dbReference type="GO" id="GO:0051301">
    <property type="term" value="P:cell division"/>
    <property type="evidence" value="ECO:0007669"/>
    <property type="project" value="UniProtKB-KW"/>
</dbReference>
<comment type="subcellular location">
    <subcellularLocation>
        <location evidence="5">Cytoplasm</location>
    </subcellularLocation>
    <text evidence="5">Localizes to the division site, in a FtsZ-dependent manner.</text>
</comment>
<feature type="region of interest" description="Disordered" evidence="6">
    <location>
        <begin position="84"/>
        <end position="110"/>
    </location>
</feature>
<name>A0ABU4HZM2_9ACTN</name>
<evidence type="ECO:0000256" key="3">
    <source>
        <dbReference type="ARBA" id="ARBA00023306"/>
    </source>
</evidence>
<comment type="similarity">
    <text evidence="5">Belongs to the SepF family.</text>
</comment>
<reference evidence="8" key="1">
    <citation type="submission" date="2023-07" db="EMBL/GenBank/DDBJ databases">
        <title>Conexibacter stalactiti sp. nov., isolated from stalactites in a lava cave and emended description of the genus Conexibacter.</title>
        <authorList>
            <person name="Lee S.D."/>
        </authorList>
    </citation>
    <scope>NUCLEOTIDE SEQUENCE [LARGE SCALE GENOMIC DNA]</scope>
    <source>
        <strain evidence="8">KCTC 39840</strain>
    </source>
</reference>
<feature type="compositionally biased region" description="Gly residues" evidence="6">
    <location>
        <begin position="94"/>
        <end position="107"/>
    </location>
</feature>
<sequence>MAFRDTWHRALVYFGLAVEHDYDDEPDYDRDRDRGRERERQQYTEPEVDLEDQYRERPNVRRLSSSRRRRDEIDDIFADDGPVERRTSVLRPVGGSGGGGGGGGAGVRNGRSSGEVRVHLVVPKSFNDAQDVADKFKDSIPVILNLQGSDTDLSKRLIDFSSGLTYALDGGMQRIADKVFLLTPRNVEVSAEERARLIEKGFFNQS</sequence>
<dbReference type="InterPro" id="IPR038594">
    <property type="entry name" value="SepF-like_sf"/>
</dbReference>
<keyword evidence="8" id="KW-1185">Reference proteome</keyword>
<dbReference type="Proteomes" id="UP001284601">
    <property type="component" value="Unassembled WGS sequence"/>
</dbReference>
<dbReference type="EMBL" id="JAWSTH010000178">
    <property type="protein sequence ID" value="MDW5598767.1"/>
    <property type="molecule type" value="Genomic_DNA"/>
</dbReference>
<dbReference type="InterPro" id="IPR007561">
    <property type="entry name" value="Cell_div_SepF/SepF-rel"/>
</dbReference>
<reference evidence="7 8" key="2">
    <citation type="submission" date="2023-10" db="EMBL/GenBank/DDBJ databases">
        <authorList>
            <person name="Han X.F."/>
        </authorList>
    </citation>
    <scope>NUCLEOTIDE SEQUENCE [LARGE SCALE GENOMIC DNA]</scope>
    <source>
        <strain evidence="7 8">KCTC 39840</strain>
    </source>
</reference>
<dbReference type="InterPro" id="IPR023052">
    <property type="entry name" value="Cell_div_SepF"/>
</dbReference>
<proteinExistence type="inferred from homology"/>
<dbReference type="PANTHER" id="PTHR35798">
    <property type="entry name" value="CELL DIVISION PROTEIN SEPF"/>
    <property type="match status" value="1"/>
</dbReference>
<evidence type="ECO:0000256" key="4">
    <source>
        <dbReference type="ARBA" id="ARBA00044936"/>
    </source>
</evidence>
<evidence type="ECO:0000256" key="6">
    <source>
        <dbReference type="SAM" id="MobiDB-lite"/>
    </source>
</evidence>
<feature type="compositionally biased region" description="Basic and acidic residues" evidence="6">
    <location>
        <begin position="29"/>
        <end position="42"/>
    </location>
</feature>